<dbReference type="OrthoDB" id="424834at2759"/>
<proteinExistence type="predicted"/>
<evidence type="ECO:0000313" key="2">
    <source>
        <dbReference type="Proteomes" id="UP000692954"/>
    </source>
</evidence>
<name>A0A8S1PRT8_9CILI</name>
<dbReference type="Proteomes" id="UP000692954">
    <property type="component" value="Unassembled WGS sequence"/>
</dbReference>
<organism evidence="1 2">
    <name type="scientific">Paramecium sonneborni</name>
    <dbReference type="NCBI Taxonomy" id="65129"/>
    <lineage>
        <taxon>Eukaryota</taxon>
        <taxon>Sar</taxon>
        <taxon>Alveolata</taxon>
        <taxon>Ciliophora</taxon>
        <taxon>Intramacronucleata</taxon>
        <taxon>Oligohymenophorea</taxon>
        <taxon>Peniculida</taxon>
        <taxon>Parameciidae</taxon>
        <taxon>Paramecium</taxon>
    </lineage>
</organism>
<protein>
    <submittedName>
        <fullName evidence="1">Uncharacterized protein</fullName>
    </submittedName>
</protein>
<reference evidence="1" key="1">
    <citation type="submission" date="2021-01" db="EMBL/GenBank/DDBJ databases">
        <authorList>
            <consortium name="Genoscope - CEA"/>
            <person name="William W."/>
        </authorList>
    </citation>
    <scope>NUCLEOTIDE SEQUENCE</scope>
</reference>
<dbReference type="EMBL" id="CAJJDN010000085">
    <property type="protein sequence ID" value="CAD8105704.1"/>
    <property type="molecule type" value="Genomic_DNA"/>
</dbReference>
<comment type="caution">
    <text evidence="1">The sequence shown here is derived from an EMBL/GenBank/DDBJ whole genome shotgun (WGS) entry which is preliminary data.</text>
</comment>
<dbReference type="AlphaFoldDB" id="A0A8S1PRT8"/>
<gene>
    <name evidence="1" type="ORF">PSON_ATCC_30995.1.T0850059</name>
</gene>
<accession>A0A8S1PRT8</accession>
<keyword evidence="2" id="KW-1185">Reference proteome</keyword>
<sequence>MNLYHKRHKGSYIEIQLHQQLLSIHQQGKEINIMIIPEIVSAANSFLTPIIYDLLNCLTYPLLSFIQFQSSSMYIREKIDWMQKELQIVYKDYPSEKLKKYI</sequence>
<evidence type="ECO:0000313" key="1">
    <source>
        <dbReference type="EMBL" id="CAD8105704.1"/>
    </source>
</evidence>